<proteinExistence type="predicted"/>
<evidence type="ECO:0000313" key="4">
    <source>
        <dbReference type="Proteomes" id="UP000008810"/>
    </source>
</evidence>
<gene>
    <name evidence="2" type="ORF">BRADI_1g26270v3</name>
</gene>
<dbReference type="Gramene" id="KQK15999">
    <property type="protein sequence ID" value="KQK15999"/>
    <property type="gene ID" value="BRADI_1g26270v3"/>
</dbReference>
<dbReference type="OMA" id="KRISCLN"/>
<reference evidence="2 3" key="1">
    <citation type="journal article" date="2010" name="Nature">
        <title>Genome sequencing and analysis of the model grass Brachypodium distachyon.</title>
        <authorList>
            <consortium name="International Brachypodium Initiative"/>
        </authorList>
    </citation>
    <scope>NUCLEOTIDE SEQUENCE [LARGE SCALE GENOMIC DNA]</scope>
    <source>
        <strain evidence="2 3">Bd21</strain>
    </source>
</reference>
<name>I1GTZ3_BRADI</name>
<evidence type="ECO:0000313" key="2">
    <source>
        <dbReference type="EMBL" id="KQK15999.2"/>
    </source>
</evidence>
<organism evidence="2">
    <name type="scientific">Brachypodium distachyon</name>
    <name type="common">Purple false brome</name>
    <name type="synonym">Trachynia distachya</name>
    <dbReference type="NCBI Taxonomy" id="15368"/>
    <lineage>
        <taxon>Eukaryota</taxon>
        <taxon>Viridiplantae</taxon>
        <taxon>Streptophyta</taxon>
        <taxon>Embryophyta</taxon>
        <taxon>Tracheophyta</taxon>
        <taxon>Spermatophyta</taxon>
        <taxon>Magnoliopsida</taxon>
        <taxon>Liliopsida</taxon>
        <taxon>Poales</taxon>
        <taxon>Poaceae</taxon>
        <taxon>BOP clade</taxon>
        <taxon>Pooideae</taxon>
        <taxon>Stipodae</taxon>
        <taxon>Brachypodieae</taxon>
        <taxon>Brachypodium</taxon>
    </lineage>
</organism>
<dbReference type="InParanoid" id="I1GTZ3"/>
<dbReference type="EMBL" id="CM000880">
    <property type="protein sequence ID" value="KQK15999.2"/>
    <property type="molecule type" value="Genomic_DNA"/>
</dbReference>
<dbReference type="OrthoDB" id="683831at2759"/>
<reference evidence="2" key="2">
    <citation type="submission" date="2017-06" db="EMBL/GenBank/DDBJ databases">
        <title>WGS assembly of Brachypodium distachyon.</title>
        <authorList>
            <consortium name="The International Brachypodium Initiative"/>
            <person name="Lucas S."/>
            <person name="Harmon-Smith M."/>
            <person name="Lail K."/>
            <person name="Tice H."/>
            <person name="Grimwood J."/>
            <person name="Bruce D."/>
            <person name="Barry K."/>
            <person name="Shu S."/>
            <person name="Lindquist E."/>
            <person name="Wang M."/>
            <person name="Pitluck S."/>
            <person name="Vogel J.P."/>
            <person name="Garvin D.F."/>
            <person name="Mockler T.C."/>
            <person name="Schmutz J."/>
            <person name="Rokhsar D."/>
            <person name="Bevan M.W."/>
        </authorList>
    </citation>
    <scope>NUCLEOTIDE SEQUENCE</scope>
    <source>
        <strain evidence="2">Bd21</strain>
    </source>
</reference>
<dbReference type="PANTHER" id="PTHR33074:SF93">
    <property type="entry name" value="DUF1618 DOMAIN-CONTAINING PROTEIN"/>
    <property type="match status" value="1"/>
</dbReference>
<dbReference type="PANTHER" id="PTHR33074">
    <property type="entry name" value="EXPRESSED PROTEIN-RELATED"/>
    <property type="match status" value="1"/>
</dbReference>
<accession>A0A0Q3GYC7</accession>
<evidence type="ECO:0000313" key="3">
    <source>
        <dbReference type="EnsemblPlants" id="KQK15999"/>
    </source>
</evidence>
<dbReference type="EnsemblPlants" id="KQK15999">
    <property type="protein sequence ID" value="KQK15999"/>
    <property type="gene ID" value="BRADI_1g26270v3"/>
</dbReference>
<accession>I1GTZ3</accession>
<evidence type="ECO:0000259" key="1">
    <source>
        <dbReference type="Pfam" id="PF07762"/>
    </source>
</evidence>
<protein>
    <recommendedName>
        <fullName evidence="1">DUF1618 domain-containing protein</fullName>
    </recommendedName>
</protein>
<dbReference type="Proteomes" id="UP000008810">
    <property type="component" value="Chromosome 1"/>
</dbReference>
<sequence>MGYTLSHTGVPEPPTAVFPDCVMLDRIGRTICHDDRAAACEAVKNDTTALKFSTARRLSGYISFTLAAPPKVSYLDLHWKLPLPAYPFVLSVDGNLLLLSIAIAPISPSKYASDDLFIYEAGPSPSVLQLPSRTRSARGIGILGLADGHYLMADLISTSRKGNDDDDGGSDPVIAKFPVYSSKTRNRQVVKKTVPQPQGLSNRQFPILCTPDDDVLPFDGRFLCVLLCNFSSEISDPGLHFVPYPGKQYADEVQVSKCFSDRFRSVSLSRGMMRFVHIDNDWHQSVCMDDKDEWYESGSMDDDDDDWHGSIDRSEEFPIFSPDDPDSLCYLLREAEFAGNAWMIIVDMKHEMLRSCTRYVNENLSYIPDIYLEERKRSFSDVPLLPAVFSKYLSKPSGIQLRATHKFTARRSSKKTKISI</sequence>
<keyword evidence="4" id="KW-1185">Reference proteome</keyword>
<dbReference type="eggNOG" id="ENOG502R46Y">
    <property type="taxonomic scope" value="Eukaryota"/>
</dbReference>
<feature type="domain" description="DUF1618" evidence="1">
    <location>
        <begin position="224"/>
        <end position="308"/>
    </location>
</feature>
<dbReference type="Pfam" id="PF07762">
    <property type="entry name" value="DUF1618"/>
    <property type="match status" value="1"/>
</dbReference>
<dbReference type="HOGENOM" id="CLU_654451_0_0_1"/>
<dbReference type="AlphaFoldDB" id="I1GTZ3"/>
<reference evidence="3" key="3">
    <citation type="submission" date="2018-08" db="UniProtKB">
        <authorList>
            <consortium name="EnsemblPlants"/>
        </authorList>
    </citation>
    <scope>IDENTIFICATION</scope>
    <source>
        <strain evidence="3">cv. Bd21</strain>
    </source>
</reference>
<dbReference type="InterPro" id="IPR011676">
    <property type="entry name" value="DUF1618"/>
</dbReference>